<dbReference type="EMBL" id="GAKP01003513">
    <property type="protein sequence ID" value="JAC55439.1"/>
    <property type="molecule type" value="Transcribed_RNA"/>
</dbReference>
<evidence type="ECO:0000256" key="1">
    <source>
        <dbReference type="SAM" id="MobiDB-lite"/>
    </source>
</evidence>
<accession>A0A034WLA8</accession>
<feature type="region of interest" description="Disordered" evidence="1">
    <location>
        <begin position="128"/>
        <end position="162"/>
    </location>
</feature>
<feature type="compositionally biased region" description="Acidic residues" evidence="1">
    <location>
        <begin position="217"/>
        <end position="226"/>
    </location>
</feature>
<reference evidence="3" key="1">
    <citation type="journal article" date="2014" name="BMC Genomics">
        <title>Characterizing the developmental transcriptome of the oriental fruit fly, Bactrocera dorsalis (Diptera: Tephritidae) through comparative genomic analysis with Drosophila melanogaster utilizing modENCODE datasets.</title>
        <authorList>
            <person name="Geib S.M."/>
            <person name="Calla B."/>
            <person name="Hall B."/>
            <person name="Hou S."/>
            <person name="Manoukis N.C."/>
        </authorList>
    </citation>
    <scope>NUCLEOTIDE SEQUENCE</scope>
    <source>
        <strain evidence="3">Punador</strain>
    </source>
</reference>
<protein>
    <submittedName>
        <fullName evidence="3">Uncharacterized protein</fullName>
    </submittedName>
</protein>
<proteinExistence type="predicted"/>
<feature type="transmembrane region" description="Helical" evidence="2">
    <location>
        <begin position="12"/>
        <end position="41"/>
    </location>
</feature>
<dbReference type="OrthoDB" id="8067710at2759"/>
<feature type="compositionally biased region" description="Polar residues" evidence="1">
    <location>
        <begin position="205"/>
        <end position="216"/>
    </location>
</feature>
<feature type="compositionally biased region" description="Polar residues" evidence="1">
    <location>
        <begin position="128"/>
        <end position="140"/>
    </location>
</feature>
<evidence type="ECO:0000313" key="3">
    <source>
        <dbReference type="EMBL" id="JAC55439.1"/>
    </source>
</evidence>
<dbReference type="Pfam" id="PF15502">
    <property type="entry name" value="MPLKIP"/>
    <property type="match status" value="1"/>
</dbReference>
<keyword evidence="2" id="KW-0472">Membrane</keyword>
<sequence length="242" mass="27726">FTKFISDFVTFVAIVFLSSFITHIFARVIFIIEICQLKYLLLYRVKYTMSRNYTSPYAKPLHQYPSQSEDYISLEIGGPGTCSTPARPHYNNLNTKGSGGNFYQNKQRGRGGQQNRFSGGWQSNRHSTSGYGMQWQQTPRNCDPTERQWRGGGQRQRNSRQSFNCKVKDVSAYVHRSMLEDPWKDLMERRDAIKRSEINLPTPAQQNDQITTFASTEESDSEDIEADMYNVGNEGDIVTGSP</sequence>
<dbReference type="InterPro" id="IPR028265">
    <property type="entry name" value="TTDN1/SICKLE"/>
</dbReference>
<feature type="region of interest" description="Disordered" evidence="1">
    <location>
        <begin position="205"/>
        <end position="242"/>
    </location>
</feature>
<feature type="non-terminal residue" evidence="3">
    <location>
        <position position="1"/>
    </location>
</feature>
<organism evidence="3">
    <name type="scientific">Bactrocera dorsalis</name>
    <name type="common">Oriental fruit fly</name>
    <name type="synonym">Dacus dorsalis</name>
    <dbReference type="NCBI Taxonomy" id="27457"/>
    <lineage>
        <taxon>Eukaryota</taxon>
        <taxon>Metazoa</taxon>
        <taxon>Ecdysozoa</taxon>
        <taxon>Arthropoda</taxon>
        <taxon>Hexapoda</taxon>
        <taxon>Insecta</taxon>
        <taxon>Pterygota</taxon>
        <taxon>Neoptera</taxon>
        <taxon>Endopterygota</taxon>
        <taxon>Diptera</taxon>
        <taxon>Brachycera</taxon>
        <taxon>Muscomorpha</taxon>
        <taxon>Tephritoidea</taxon>
        <taxon>Tephritidae</taxon>
        <taxon>Bactrocera</taxon>
        <taxon>Bactrocera</taxon>
    </lineage>
</organism>
<evidence type="ECO:0000256" key="2">
    <source>
        <dbReference type="SAM" id="Phobius"/>
    </source>
</evidence>
<name>A0A034WLA8_BACDO</name>
<dbReference type="AlphaFoldDB" id="A0A034WLA8"/>
<keyword evidence="2" id="KW-0812">Transmembrane</keyword>
<keyword evidence="2" id="KW-1133">Transmembrane helix</keyword>